<feature type="region of interest" description="Disordered" evidence="1">
    <location>
        <begin position="38"/>
        <end position="68"/>
    </location>
</feature>
<dbReference type="OrthoDB" id="17089at2759"/>
<dbReference type="Pfam" id="PF05176">
    <property type="entry name" value="ATP-synt_10"/>
    <property type="match status" value="1"/>
</dbReference>
<proteinExistence type="predicted"/>
<sequence>MILSRKPLLSAKTSLESAACLLCQWRSFSSSYRHLAKKPSTSKAPAPPSIPPTLGAAAPPTPPTPPPSMFEGVPRAYGQNVDEFTPKPLNRPIGLPNPPLVGENSGKDRRTLQQRRDDFVDYDKHLKRRKELTHKVAKPYFREWSNMRFSKGKSFLAPPRLFKAERALFFPNLQGQTLLKDKKIRDTTPVFENKVSIVSTFNTQWAENQVNTFVSEQSNPELQEVVKGSGGVAQIVQINHEPNLMKAMIVKFFMYRLRKERAAENWGRYFLVRKGFTEEMREAIGLLNSKVGYTYLLDGSCRIRWAGSGKAEDDEKEGLVKSVRRLVEEANTKRKEKPRLPPKQAIEAKPVHNQKAVASTA</sequence>
<protein>
    <submittedName>
        <fullName evidence="2">Mitochondrial ATPase complex subunit ATP10</fullName>
    </submittedName>
</protein>
<comment type="caution">
    <text evidence="2">The sequence shown here is derived from an EMBL/GenBank/DDBJ whole genome shotgun (WGS) entry which is preliminary data.</text>
</comment>
<dbReference type="AlphaFoldDB" id="A0A7D8YPP6"/>
<evidence type="ECO:0000256" key="1">
    <source>
        <dbReference type="SAM" id="MobiDB-lite"/>
    </source>
</evidence>
<dbReference type="Proteomes" id="UP000481288">
    <property type="component" value="Unassembled WGS sequence"/>
</dbReference>
<dbReference type="GO" id="GO:0005743">
    <property type="term" value="C:mitochondrial inner membrane"/>
    <property type="evidence" value="ECO:0007669"/>
    <property type="project" value="TreeGrafter"/>
</dbReference>
<name>A0A7D8YPP6_9HELO</name>
<evidence type="ECO:0000313" key="3">
    <source>
        <dbReference type="Proteomes" id="UP000481288"/>
    </source>
</evidence>
<organism evidence="2 3">
    <name type="scientific">Lachnellula cervina</name>
    <dbReference type="NCBI Taxonomy" id="1316786"/>
    <lineage>
        <taxon>Eukaryota</taxon>
        <taxon>Fungi</taxon>
        <taxon>Dikarya</taxon>
        <taxon>Ascomycota</taxon>
        <taxon>Pezizomycotina</taxon>
        <taxon>Leotiomycetes</taxon>
        <taxon>Helotiales</taxon>
        <taxon>Lachnaceae</taxon>
        <taxon>Lachnellula</taxon>
    </lineage>
</organism>
<gene>
    <name evidence="2" type="primary">ATP10</name>
    <name evidence="2" type="ORF">LCER1_G001767</name>
</gene>
<dbReference type="GO" id="GO:0033615">
    <property type="term" value="P:mitochondrial proton-transporting ATP synthase complex assembly"/>
    <property type="evidence" value="ECO:0007669"/>
    <property type="project" value="TreeGrafter"/>
</dbReference>
<dbReference type="EMBL" id="QGMG01000192">
    <property type="protein sequence ID" value="TVY56011.1"/>
    <property type="molecule type" value="Genomic_DNA"/>
</dbReference>
<keyword evidence="3" id="KW-1185">Reference proteome</keyword>
<feature type="compositionally biased region" description="Pro residues" evidence="1">
    <location>
        <begin position="59"/>
        <end position="68"/>
    </location>
</feature>
<dbReference type="PANTHER" id="PTHR28106">
    <property type="entry name" value="MITOCHONDRIAL ATPASE COMPLEX SUBUNIT ATP10"/>
    <property type="match status" value="1"/>
</dbReference>
<dbReference type="PANTHER" id="PTHR28106:SF1">
    <property type="entry name" value="MITOCHONDRIAL ATPASE COMPLEX SUBUNIT ATP10"/>
    <property type="match status" value="1"/>
</dbReference>
<reference evidence="2 3" key="1">
    <citation type="submission" date="2018-05" db="EMBL/GenBank/DDBJ databases">
        <title>Whole genome sequencing for identification of molecular markers to develop diagnostic detection tools for the regulated plant pathogen Lachnellula willkommii.</title>
        <authorList>
            <person name="Giroux E."/>
            <person name="Bilodeau G."/>
        </authorList>
    </citation>
    <scope>NUCLEOTIDE SEQUENCE [LARGE SCALE GENOMIC DNA]</scope>
    <source>
        <strain evidence="2 3">CBS 625.97</strain>
    </source>
</reference>
<feature type="region of interest" description="Disordered" evidence="1">
    <location>
        <begin position="330"/>
        <end position="361"/>
    </location>
</feature>
<dbReference type="InterPro" id="IPR007849">
    <property type="entry name" value="ATP10"/>
</dbReference>
<feature type="region of interest" description="Disordered" evidence="1">
    <location>
        <begin position="84"/>
        <end position="108"/>
    </location>
</feature>
<accession>A0A7D8YPP6</accession>
<evidence type="ECO:0000313" key="2">
    <source>
        <dbReference type="EMBL" id="TVY56011.1"/>
    </source>
</evidence>